<dbReference type="SUPFAM" id="SSF46785">
    <property type="entry name" value="Winged helix' DNA-binding domain"/>
    <property type="match status" value="1"/>
</dbReference>
<dbReference type="PROSITE" id="PS50956">
    <property type="entry name" value="HTH_ASNC_2"/>
    <property type="match status" value="1"/>
</dbReference>
<reference evidence="6" key="2">
    <citation type="submission" date="2020-08" db="EMBL/GenBank/DDBJ databases">
        <title>The Agave Microbiome: Exploring the role of microbial communities in plant adaptations to desert environments.</title>
        <authorList>
            <person name="Partida-Martinez L.P."/>
        </authorList>
    </citation>
    <scope>NUCLEOTIDE SEQUENCE [LARGE SCALE GENOMIC DNA]</scope>
    <source>
        <strain evidence="6">AT2.8</strain>
    </source>
</reference>
<evidence type="ECO:0000256" key="2">
    <source>
        <dbReference type="ARBA" id="ARBA00023125"/>
    </source>
</evidence>
<dbReference type="Proteomes" id="UP000548423">
    <property type="component" value="Unassembled WGS sequence"/>
</dbReference>
<dbReference type="InterPro" id="IPR019887">
    <property type="entry name" value="Tscrpt_reg_AsnC/Lrp_C"/>
</dbReference>
<proteinExistence type="predicted"/>
<keyword evidence="2" id="KW-0238">DNA-binding</keyword>
<dbReference type="Pfam" id="PF13404">
    <property type="entry name" value="HTH_AsnC-type"/>
    <property type="match status" value="1"/>
</dbReference>
<evidence type="ECO:0000259" key="4">
    <source>
        <dbReference type="PROSITE" id="PS50956"/>
    </source>
</evidence>
<dbReference type="GO" id="GO:0005829">
    <property type="term" value="C:cytosol"/>
    <property type="evidence" value="ECO:0007669"/>
    <property type="project" value="TreeGrafter"/>
</dbReference>
<keyword evidence="3" id="KW-0804">Transcription</keyword>
<dbReference type="GO" id="GO:0043565">
    <property type="term" value="F:sequence-specific DNA binding"/>
    <property type="evidence" value="ECO:0007669"/>
    <property type="project" value="InterPro"/>
</dbReference>
<sequence>MDELDFDIIKRLQTDGRTSYTDISEELGVTVGTVRNRVQRLIENQILKIVGVVNPFKTGSPSVTIFGMKVRHQKLDHVIKKLVAIPEVRFVAAATGVYDLYVEVITSSNEELYRVMKNGISAIDGIESIESSLILEIFKQSYDWDVGSQSSQ</sequence>
<dbReference type="GO" id="GO:0043200">
    <property type="term" value="P:response to amino acid"/>
    <property type="evidence" value="ECO:0007669"/>
    <property type="project" value="TreeGrafter"/>
</dbReference>
<accession>A0A852TG98</accession>
<dbReference type="Gene3D" id="1.10.10.10">
    <property type="entry name" value="Winged helix-like DNA-binding domain superfamily/Winged helix DNA-binding domain"/>
    <property type="match status" value="1"/>
</dbReference>
<organism evidence="5 6">
    <name type="scientific">Neobacillus niacini</name>
    <dbReference type="NCBI Taxonomy" id="86668"/>
    <lineage>
        <taxon>Bacteria</taxon>
        <taxon>Bacillati</taxon>
        <taxon>Bacillota</taxon>
        <taxon>Bacilli</taxon>
        <taxon>Bacillales</taxon>
        <taxon>Bacillaceae</taxon>
        <taxon>Neobacillus</taxon>
    </lineage>
</organism>
<reference evidence="6" key="1">
    <citation type="submission" date="2020-07" db="EMBL/GenBank/DDBJ databases">
        <authorList>
            <person name="Partida-Martinez L."/>
            <person name="Huntemann M."/>
            <person name="Clum A."/>
            <person name="Wang J."/>
            <person name="Palaniappan K."/>
            <person name="Ritter S."/>
            <person name="Chen I.-M."/>
            <person name="Stamatis D."/>
            <person name="Reddy T."/>
            <person name="O'Malley R."/>
            <person name="Daum C."/>
            <person name="Shapiro N."/>
            <person name="Ivanova N."/>
            <person name="Kyrpides N."/>
            <person name="Woyke T."/>
        </authorList>
    </citation>
    <scope>NUCLEOTIDE SEQUENCE [LARGE SCALE GENOMIC DNA]</scope>
    <source>
        <strain evidence="6">AT2.8</strain>
    </source>
</reference>
<dbReference type="InterPro" id="IPR019888">
    <property type="entry name" value="Tscrpt_reg_AsnC-like"/>
</dbReference>
<dbReference type="PANTHER" id="PTHR30154:SF34">
    <property type="entry name" value="TRANSCRIPTIONAL REGULATOR AZLB"/>
    <property type="match status" value="1"/>
</dbReference>
<name>A0A852TG98_9BACI</name>
<feature type="domain" description="HTH asnC-type" evidence="4">
    <location>
        <begin position="1"/>
        <end position="61"/>
    </location>
</feature>
<dbReference type="Gene3D" id="3.30.70.920">
    <property type="match status" value="1"/>
</dbReference>
<dbReference type="SMART" id="SM00344">
    <property type="entry name" value="HTH_ASNC"/>
    <property type="match status" value="1"/>
</dbReference>
<dbReference type="InterPro" id="IPR036390">
    <property type="entry name" value="WH_DNA-bd_sf"/>
</dbReference>
<dbReference type="InterPro" id="IPR036388">
    <property type="entry name" value="WH-like_DNA-bd_sf"/>
</dbReference>
<evidence type="ECO:0000256" key="3">
    <source>
        <dbReference type="ARBA" id="ARBA00023163"/>
    </source>
</evidence>
<dbReference type="Pfam" id="PF01037">
    <property type="entry name" value="AsnC_trans_reg"/>
    <property type="match status" value="1"/>
</dbReference>
<dbReference type="EMBL" id="JACCBX010000006">
    <property type="protein sequence ID" value="NYE06328.1"/>
    <property type="molecule type" value="Genomic_DNA"/>
</dbReference>
<evidence type="ECO:0000313" key="6">
    <source>
        <dbReference type="Proteomes" id="UP000548423"/>
    </source>
</evidence>
<keyword evidence="1" id="KW-0805">Transcription regulation</keyword>
<dbReference type="InterPro" id="IPR011008">
    <property type="entry name" value="Dimeric_a/b-barrel"/>
</dbReference>
<gene>
    <name evidence="5" type="ORF">F4694_003108</name>
</gene>
<dbReference type="PANTHER" id="PTHR30154">
    <property type="entry name" value="LEUCINE-RESPONSIVE REGULATORY PROTEIN"/>
    <property type="match status" value="1"/>
</dbReference>
<dbReference type="SUPFAM" id="SSF54909">
    <property type="entry name" value="Dimeric alpha+beta barrel"/>
    <property type="match status" value="1"/>
</dbReference>
<protein>
    <submittedName>
        <fullName evidence="5">Lrp/AsnC family transcriptional regulator for asnA, asnC and gidA</fullName>
    </submittedName>
</protein>
<evidence type="ECO:0000256" key="1">
    <source>
        <dbReference type="ARBA" id="ARBA00023015"/>
    </source>
</evidence>
<dbReference type="InterPro" id="IPR000485">
    <property type="entry name" value="AsnC-type_HTH_dom"/>
</dbReference>
<dbReference type="AlphaFoldDB" id="A0A852TG98"/>
<dbReference type="PRINTS" id="PR00033">
    <property type="entry name" value="HTHASNC"/>
</dbReference>
<comment type="caution">
    <text evidence="5">The sequence shown here is derived from an EMBL/GenBank/DDBJ whole genome shotgun (WGS) entry which is preliminary data.</text>
</comment>
<evidence type="ECO:0000313" key="5">
    <source>
        <dbReference type="EMBL" id="NYE06328.1"/>
    </source>
</evidence>